<dbReference type="AlphaFoldDB" id="A0A9D3NLI6"/>
<organism evidence="1 2">
    <name type="scientific">Hemibagrus wyckioides</name>
    <dbReference type="NCBI Taxonomy" id="337641"/>
    <lineage>
        <taxon>Eukaryota</taxon>
        <taxon>Metazoa</taxon>
        <taxon>Chordata</taxon>
        <taxon>Craniata</taxon>
        <taxon>Vertebrata</taxon>
        <taxon>Euteleostomi</taxon>
        <taxon>Actinopterygii</taxon>
        <taxon>Neopterygii</taxon>
        <taxon>Teleostei</taxon>
        <taxon>Ostariophysi</taxon>
        <taxon>Siluriformes</taxon>
        <taxon>Bagridae</taxon>
        <taxon>Hemibagrus</taxon>
    </lineage>
</organism>
<protein>
    <submittedName>
        <fullName evidence="1">Uncharacterized protein</fullName>
    </submittedName>
</protein>
<evidence type="ECO:0000313" key="1">
    <source>
        <dbReference type="EMBL" id="KAG7323443.1"/>
    </source>
</evidence>
<accession>A0A9D3NLI6</accession>
<gene>
    <name evidence="1" type="ORF">KOW79_013145</name>
</gene>
<comment type="caution">
    <text evidence="1">The sequence shown here is derived from an EMBL/GenBank/DDBJ whole genome shotgun (WGS) entry which is preliminary data.</text>
</comment>
<proteinExistence type="predicted"/>
<sequence>MDAGCERVLKRIRPTRIVLKALEDVVEEMYDPPSSPEDKFMRRSIENSVFSKSFPSDVDFERLENMLEKVRNSSTQTPWNVVNLNKESQSSPHFGSAMAEKRAMKKVYYNPADRSSFGGVERLRRAVRDVKGKPPSVERRILLNHSGIIVYLLPYVYAKGGQDKP</sequence>
<keyword evidence="2" id="KW-1185">Reference proteome</keyword>
<reference evidence="1 2" key="1">
    <citation type="submission" date="2021-06" db="EMBL/GenBank/DDBJ databases">
        <title>Chromosome-level genome assembly of the red-tail catfish (Hemibagrus wyckioides).</title>
        <authorList>
            <person name="Shao F."/>
        </authorList>
    </citation>
    <scope>NUCLEOTIDE SEQUENCE [LARGE SCALE GENOMIC DNA]</scope>
    <source>
        <strain evidence="1">EC202008001</strain>
        <tissue evidence="1">Blood</tissue>
    </source>
</reference>
<evidence type="ECO:0000313" key="2">
    <source>
        <dbReference type="Proteomes" id="UP000824219"/>
    </source>
</evidence>
<dbReference type="Proteomes" id="UP000824219">
    <property type="component" value="Linkage Group LG15"/>
</dbReference>
<name>A0A9D3NLI6_9TELE</name>
<dbReference type="EMBL" id="JAHKSW010000015">
    <property type="protein sequence ID" value="KAG7323443.1"/>
    <property type="molecule type" value="Genomic_DNA"/>
</dbReference>